<dbReference type="GO" id="GO:0005576">
    <property type="term" value="C:extracellular region"/>
    <property type="evidence" value="ECO:0007669"/>
    <property type="project" value="InterPro"/>
</dbReference>
<evidence type="ECO:0000313" key="3">
    <source>
        <dbReference type="EMBL" id="CAH9137790.1"/>
    </source>
</evidence>
<feature type="domain" description="Expansin-like CBD" evidence="2">
    <location>
        <begin position="43"/>
        <end position="123"/>
    </location>
</feature>
<dbReference type="GO" id="GO:0016020">
    <property type="term" value="C:membrane"/>
    <property type="evidence" value="ECO:0007669"/>
    <property type="project" value="UniProtKB-SubCell"/>
</dbReference>
<name>A0AAV0FQ52_9ASTE</name>
<evidence type="ECO:0000256" key="1">
    <source>
        <dbReference type="RuleBase" id="RU365023"/>
    </source>
</evidence>
<dbReference type="GO" id="GO:0009664">
    <property type="term" value="P:plant-type cell wall organization"/>
    <property type="evidence" value="ECO:0007669"/>
    <property type="project" value="InterPro"/>
</dbReference>
<dbReference type="Pfam" id="PF01357">
    <property type="entry name" value="Expansin_C"/>
    <property type="match status" value="1"/>
</dbReference>
<dbReference type="EMBL" id="CAMAPF010001001">
    <property type="protein sequence ID" value="CAH9137790.1"/>
    <property type="molecule type" value="Genomic_DNA"/>
</dbReference>
<sequence length="129" mass="14183">MSMPAWLTIGSYRGGIIPVKYKRVPCSPKNGGVRFTITGDNENYNFVVISNVGGAGSLLSVDVKGSGEWMKMTRNWGQEWQTNDGKLPANTALSFRITTTDGENLEFTNAVPDNWKASSTKTFPTLIQF</sequence>
<dbReference type="PANTHER" id="PTHR31867">
    <property type="entry name" value="EXPANSIN-A15"/>
    <property type="match status" value="1"/>
</dbReference>
<proteinExistence type="inferred from homology"/>
<comment type="function">
    <text evidence="1">Causes loosening and extension of plant cell walls by disrupting non-covalent bonding between cellulose microfibrils and matrix glucans. No enzymatic activity has been found.</text>
</comment>
<gene>
    <name evidence="3" type="ORF">CEPIT_LOCUS36301</name>
</gene>
<dbReference type="PRINTS" id="PR01226">
    <property type="entry name" value="EXPANSIN"/>
</dbReference>
<dbReference type="AlphaFoldDB" id="A0AAV0FQ52"/>
<dbReference type="PRINTS" id="PR01225">
    <property type="entry name" value="EXPANSNFAMLY"/>
</dbReference>
<evidence type="ECO:0000313" key="4">
    <source>
        <dbReference type="Proteomes" id="UP001152523"/>
    </source>
</evidence>
<dbReference type="Proteomes" id="UP001152523">
    <property type="component" value="Unassembled WGS sequence"/>
</dbReference>
<comment type="caution">
    <text evidence="3">The sequence shown here is derived from an EMBL/GenBank/DDBJ whole genome shotgun (WGS) entry which is preliminary data.</text>
</comment>
<keyword evidence="4" id="KW-1185">Reference proteome</keyword>
<organism evidence="3 4">
    <name type="scientific">Cuscuta epithymum</name>
    <dbReference type="NCBI Taxonomy" id="186058"/>
    <lineage>
        <taxon>Eukaryota</taxon>
        <taxon>Viridiplantae</taxon>
        <taxon>Streptophyta</taxon>
        <taxon>Embryophyta</taxon>
        <taxon>Tracheophyta</taxon>
        <taxon>Spermatophyta</taxon>
        <taxon>Magnoliopsida</taxon>
        <taxon>eudicotyledons</taxon>
        <taxon>Gunneridae</taxon>
        <taxon>Pentapetalae</taxon>
        <taxon>asterids</taxon>
        <taxon>lamiids</taxon>
        <taxon>Solanales</taxon>
        <taxon>Convolvulaceae</taxon>
        <taxon>Cuscuteae</taxon>
        <taxon>Cuscuta</taxon>
        <taxon>Cuscuta subgen. Cuscuta</taxon>
    </lineage>
</organism>
<keyword evidence="1" id="KW-0134">Cell wall</keyword>
<reference evidence="3" key="1">
    <citation type="submission" date="2022-07" db="EMBL/GenBank/DDBJ databases">
        <authorList>
            <person name="Macas J."/>
            <person name="Novak P."/>
            <person name="Neumann P."/>
        </authorList>
    </citation>
    <scope>NUCLEOTIDE SEQUENCE</scope>
</reference>
<dbReference type="PROSITE" id="PS50843">
    <property type="entry name" value="EXPANSIN_CBD"/>
    <property type="match status" value="1"/>
</dbReference>
<dbReference type="InterPro" id="IPR007118">
    <property type="entry name" value="Expan_Lol_pI"/>
</dbReference>
<accession>A0AAV0FQ52</accession>
<dbReference type="InterPro" id="IPR036749">
    <property type="entry name" value="Expansin_CBD_sf"/>
</dbReference>
<keyword evidence="1" id="KW-0964">Secreted</keyword>
<protein>
    <recommendedName>
        <fullName evidence="1">Expansin</fullName>
    </recommendedName>
</protein>
<dbReference type="InterPro" id="IPR007117">
    <property type="entry name" value="Expansin_CBD"/>
</dbReference>
<dbReference type="InterPro" id="IPR002963">
    <property type="entry name" value="Expansin"/>
</dbReference>
<comment type="subcellular location">
    <subcellularLocation>
        <location evidence="1">Secreted</location>
        <location evidence="1">Cell wall</location>
    </subcellularLocation>
    <subcellularLocation>
        <location evidence="1">Membrane</location>
        <topology evidence="1">Peripheral membrane protein</topology>
    </subcellularLocation>
</comment>
<keyword evidence="1" id="KW-0961">Cell wall biogenesis/degradation</keyword>
<dbReference type="SUPFAM" id="SSF49590">
    <property type="entry name" value="PHL pollen allergen"/>
    <property type="match status" value="1"/>
</dbReference>
<comment type="similarity">
    <text evidence="1">Belongs to the expansin family. Expansin A subfamily.</text>
</comment>
<evidence type="ECO:0000259" key="2">
    <source>
        <dbReference type="PROSITE" id="PS50843"/>
    </source>
</evidence>
<dbReference type="Gene3D" id="2.60.40.760">
    <property type="entry name" value="Expansin, cellulose-binding-like domain"/>
    <property type="match status" value="1"/>
</dbReference>